<sequence>MNNILIVNAGSSSLKYQLIDMTDEHTVAKGNVERIGIEGSKLTHKHPGGTFTVEQPLKDHTAAIRLVLEALTDKEHGVISSMDEISAVGHRVLHGGEKFAGSYLINDEVMAAIEENIPLGPLHNPANLMGIRACQEVMPDTPMVAVFDTAFHMTMPKEAYLYALPLDYYKRLKVRRYGFHGTSHRFVAQRTREILPPEETEKLIICHLGNGSSLSAVKDGKVVDTSMGLTPLEGVVMGTRCGSIDPAIIYYIMKQDKISIEEVDTLLNKKSGLLGLTGLSSDMRDVRSAAEAGNEDAITALKIWAYVIRKQIGAYAAAMDGVDTLVFTAGIGENDAQARA</sequence>
<dbReference type="NCBIfam" id="TIGR00016">
    <property type="entry name" value="ackA"/>
    <property type="match status" value="1"/>
</dbReference>
<proteinExistence type="inferred from homology"/>
<dbReference type="GO" id="GO:0005524">
    <property type="term" value="F:ATP binding"/>
    <property type="evidence" value="ECO:0007669"/>
    <property type="project" value="UniProtKB-KW"/>
</dbReference>
<dbReference type="PRINTS" id="PR00471">
    <property type="entry name" value="ACETATEKNASE"/>
</dbReference>
<keyword evidence="4 8" id="KW-0808">Transferase</keyword>
<dbReference type="SUPFAM" id="SSF53067">
    <property type="entry name" value="Actin-like ATPase domain"/>
    <property type="match status" value="2"/>
</dbReference>
<dbReference type="InterPro" id="IPR023865">
    <property type="entry name" value="Aliphatic_acid_kinase_CS"/>
</dbReference>
<feature type="non-terminal residue" evidence="9">
    <location>
        <position position="340"/>
    </location>
</feature>
<dbReference type="CDD" id="cd24010">
    <property type="entry name" value="ASKHA_NBD_AcK_PK"/>
    <property type="match status" value="1"/>
</dbReference>
<evidence type="ECO:0000256" key="3">
    <source>
        <dbReference type="ARBA" id="ARBA00022490"/>
    </source>
</evidence>
<dbReference type="Pfam" id="PF00871">
    <property type="entry name" value="Acetate_kinase"/>
    <property type="match status" value="1"/>
</dbReference>
<gene>
    <name evidence="9" type="ORF">IAA84_00320</name>
</gene>
<dbReference type="GO" id="GO:0047761">
    <property type="term" value="F:butyrate kinase activity"/>
    <property type="evidence" value="ECO:0007669"/>
    <property type="project" value="UniProtKB-EC"/>
</dbReference>
<keyword evidence="5" id="KW-0547">Nucleotide-binding</keyword>
<evidence type="ECO:0000256" key="8">
    <source>
        <dbReference type="RuleBase" id="RU003835"/>
    </source>
</evidence>
<keyword evidence="7" id="KW-0067">ATP-binding</keyword>
<dbReference type="InterPro" id="IPR004372">
    <property type="entry name" value="Ac/propionate_kinase"/>
</dbReference>
<evidence type="ECO:0000256" key="7">
    <source>
        <dbReference type="ARBA" id="ARBA00022840"/>
    </source>
</evidence>
<dbReference type="PROSITE" id="PS01076">
    <property type="entry name" value="ACETATE_KINASE_2"/>
    <property type="match status" value="1"/>
</dbReference>
<dbReference type="PROSITE" id="PS01075">
    <property type="entry name" value="ACETATE_KINASE_1"/>
    <property type="match status" value="1"/>
</dbReference>
<keyword evidence="3" id="KW-0963">Cytoplasm</keyword>
<evidence type="ECO:0000256" key="6">
    <source>
        <dbReference type="ARBA" id="ARBA00022777"/>
    </source>
</evidence>
<dbReference type="EMBL" id="DVJN01000005">
    <property type="protein sequence ID" value="HIS91443.1"/>
    <property type="molecule type" value="Genomic_DNA"/>
</dbReference>
<dbReference type="GO" id="GO:0006083">
    <property type="term" value="P:acetate metabolic process"/>
    <property type="evidence" value="ECO:0007669"/>
    <property type="project" value="TreeGrafter"/>
</dbReference>
<evidence type="ECO:0000256" key="4">
    <source>
        <dbReference type="ARBA" id="ARBA00022679"/>
    </source>
</evidence>
<dbReference type="AlphaFoldDB" id="A0A9D1FXM8"/>
<comment type="similarity">
    <text evidence="1 8">Belongs to the acetokinase family.</text>
</comment>
<evidence type="ECO:0000313" key="9">
    <source>
        <dbReference type="EMBL" id="HIS91443.1"/>
    </source>
</evidence>
<reference evidence="9" key="2">
    <citation type="journal article" date="2021" name="PeerJ">
        <title>Extensive microbial diversity within the chicken gut microbiome revealed by metagenomics and culture.</title>
        <authorList>
            <person name="Gilroy R."/>
            <person name="Ravi A."/>
            <person name="Getino M."/>
            <person name="Pursley I."/>
            <person name="Horton D.L."/>
            <person name="Alikhan N.F."/>
            <person name="Baker D."/>
            <person name="Gharbi K."/>
            <person name="Hall N."/>
            <person name="Watson M."/>
            <person name="Adriaenssens E.M."/>
            <person name="Foster-Nyarko E."/>
            <person name="Jarju S."/>
            <person name="Secka A."/>
            <person name="Antonio M."/>
            <person name="Oren A."/>
            <person name="Chaudhuri R.R."/>
            <person name="La Ragione R."/>
            <person name="Hildebrand F."/>
            <person name="Pallen M.J."/>
        </authorList>
    </citation>
    <scope>NUCLEOTIDE SEQUENCE</scope>
    <source>
        <strain evidence="9">13766</strain>
    </source>
</reference>
<dbReference type="EC" id="2.7.2.7" evidence="2"/>
<keyword evidence="6 8" id="KW-0418">Kinase</keyword>
<organism evidence="9 10">
    <name type="scientific">Candidatus Alectryocaccomicrobium excrementavium</name>
    <dbReference type="NCBI Taxonomy" id="2840668"/>
    <lineage>
        <taxon>Bacteria</taxon>
        <taxon>Bacillati</taxon>
        <taxon>Bacillota</taxon>
        <taxon>Clostridia</taxon>
        <taxon>Candidatus Alectryocaccomicrobium</taxon>
    </lineage>
</organism>
<accession>A0A9D1FXM8</accession>
<evidence type="ECO:0000256" key="1">
    <source>
        <dbReference type="ARBA" id="ARBA00008748"/>
    </source>
</evidence>
<dbReference type="Gene3D" id="3.30.420.40">
    <property type="match status" value="2"/>
</dbReference>
<dbReference type="PANTHER" id="PTHR21060">
    <property type="entry name" value="ACETATE KINASE"/>
    <property type="match status" value="1"/>
</dbReference>
<evidence type="ECO:0000256" key="5">
    <source>
        <dbReference type="ARBA" id="ARBA00022741"/>
    </source>
</evidence>
<evidence type="ECO:0000313" key="10">
    <source>
        <dbReference type="Proteomes" id="UP000824140"/>
    </source>
</evidence>
<comment type="caution">
    <text evidence="9">The sequence shown here is derived from an EMBL/GenBank/DDBJ whole genome shotgun (WGS) entry which is preliminary data.</text>
</comment>
<dbReference type="GO" id="GO:0008776">
    <property type="term" value="F:acetate kinase activity"/>
    <property type="evidence" value="ECO:0007669"/>
    <property type="project" value="TreeGrafter"/>
</dbReference>
<protein>
    <recommendedName>
        <fullName evidence="2">butyrate kinase</fullName>
        <ecNumber evidence="2">2.7.2.7</ecNumber>
    </recommendedName>
</protein>
<dbReference type="PANTHER" id="PTHR21060:SF15">
    <property type="entry name" value="ACETATE KINASE-RELATED"/>
    <property type="match status" value="1"/>
</dbReference>
<name>A0A9D1FXM8_9FIRM</name>
<dbReference type="HAMAP" id="MF_00020">
    <property type="entry name" value="Acetate_kinase"/>
    <property type="match status" value="1"/>
</dbReference>
<evidence type="ECO:0000256" key="2">
    <source>
        <dbReference type="ARBA" id="ARBA00013069"/>
    </source>
</evidence>
<dbReference type="InterPro" id="IPR043129">
    <property type="entry name" value="ATPase_NBD"/>
</dbReference>
<dbReference type="InterPro" id="IPR000890">
    <property type="entry name" value="Aliphatic_acid_kin_short-chain"/>
</dbReference>
<dbReference type="Proteomes" id="UP000824140">
    <property type="component" value="Unassembled WGS sequence"/>
</dbReference>
<reference evidence="9" key="1">
    <citation type="submission" date="2020-10" db="EMBL/GenBank/DDBJ databases">
        <authorList>
            <person name="Gilroy R."/>
        </authorList>
    </citation>
    <scope>NUCLEOTIDE SEQUENCE</scope>
    <source>
        <strain evidence="9">13766</strain>
    </source>
</reference>